<sequence>MTDHEPTAATAPTAALAATGLGRKFRGGWGLRDCAFTLPAGRVTALVGPNGAGKSTLLHLATGLLRPTTGDLRVFGAVPGTPEALRRIAFVAQDKPLYPRFSVKETLRFGRRTNPEGWDQNTAEALVRAGDIPLRAQVGTLSPGQCTRIALALALGKRPDLLLLDEPLAALDPLVRHEVMALIMAEVAERGISVVMSSHVLSELENVCDHVLLLKHGGVRLTGDAQRLREEHLLITGRAHDGTPDGLPPGTDRATVVEATVTGRQVSALVRHGGTGPGDRWVTQNPTLEELLLAYLRTDAPAAPAEEAAA</sequence>
<evidence type="ECO:0000256" key="2">
    <source>
        <dbReference type="ARBA" id="ARBA00022741"/>
    </source>
</evidence>
<dbReference type="CDD" id="cd03230">
    <property type="entry name" value="ABC_DR_subfamily_A"/>
    <property type="match status" value="1"/>
</dbReference>
<proteinExistence type="predicted"/>
<gene>
    <name evidence="5" type="ORF">RM609_06675</name>
</gene>
<keyword evidence="2" id="KW-0547">Nucleotide-binding</keyword>
<dbReference type="SUPFAM" id="SSF52540">
    <property type="entry name" value="P-loop containing nucleoside triphosphate hydrolases"/>
    <property type="match status" value="1"/>
</dbReference>
<dbReference type="Proteomes" id="UP001180531">
    <property type="component" value="Unassembled WGS sequence"/>
</dbReference>
<keyword evidence="3 5" id="KW-0067">ATP-binding</keyword>
<evidence type="ECO:0000256" key="1">
    <source>
        <dbReference type="ARBA" id="ARBA00022448"/>
    </source>
</evidence>
<dbReference type="PANTHER" id="PTHR42939:SF1">
    <property type="entry name" value="ABC TRANSPORTER ATP-BINDING PROTEIN ALBC-RELATED"/>
    <property type="match status" value="1"/>
</dbReference>
<protein>
    <submittedName>
        <fullName evidence="5">ABC transporter ATP-binding protein</fullName>
    </submittedName>
</protein>
<dbReference type="InterPro" id="IPR003439">
    <property type="entry name" value="ABC_transporter-like_ATP-bd"/>
</dbReference>
<dbReference type="InterPro" id="IPR051782">
    <property type="entry name" value="ABC_Transporter_VariousFunc"/>
</dbReference>
<dbReference type="PANTHER" id="PTHR42939">
    <property type="entry name" value="ABC TRANSPORTER ATP-BINDING PROTEIN ALBC-RELATED"/>
    <property type="match status" value="1"/>
</dbReference>
<dbReference type="RefSeq" id="WP_311608733.1">
    <property type="nucleotide sequence ID" value="NZ_JAVRFI010000003.1"/>
</dbReference>
<keyword evidence="6" id="KW-1185">Reference proteome</keyword>
<dbReference type="InterPro" id="IPR027417">
    <property type="entry name" value="P-loop_NTPase"/>
</dbReference>
<evidence type="ECO:0000313" key="5">
    <source>
        <dbReference type="EMBL" id="MDT0448764.1"/>
    </source>
</evidence>
<accession>A0ABU2SIG1</accession>
<feature type="domain" description="ABC transporter" evidence="4">
    <location>
        <begin position="16"/>
        <end position="241"/>
    </location>
</feature>
<evidence type="ECO:0000256" key="3">
    <source>
        <dbReference type="ARBA" id="ARBA00022840"/>
    </source>
</evidence>
<dbReference type="SMART" id="SM00382">
    <property type="entry name" value="AAA"/>
    <property type="match status" value="1"/>
</dbReference>
<comment type="caution">
    <text evidence="5">The sequence shown here is derived from an EMBL/GenBank/DDBJ whole genome shotgun (WGS) entry which is preliminary data.</text>
</comment>
<dbReference type="EMBL" id="JAVRFI010000003">
    <property type="protein sequence ID" value="MDT0448764.1"/>
    <property type="molecule type" value="Genomic_DNA"/>
</dbReference>
<dbReference type="Pfam" id="PF00005">
    <property type="entry name" value="ABC_tran"/>
    <property type="match status" value="1"/>
</dbReference>
<dbReference type="InterPro" id="IPR003593">
    <property type="entry name" value="AAA+_ATPase"/>
</dbReference>
<dbReference type="InterPro" id="IPR017871">
    <property type="entry name" value="ABC_transporter-like_CS"/>
</dbReference>
<dbReference type="PROSITE" id="PS50893">
    <property type="entry name" value="ABC_TRANSPORTER_2"/>
    <property type="match status" value="1"/>
</dbReference>
<organism evidence="5 6">
    <name type="scientific">Streptomyces hesseae</name>
    <dbReference type="NCBI Taxonomy" id="3075519"/>
    <lineage>
        <taxon>Bacteria</taxon>
        <taxon>Bacillati</taxon>
        <taxon>Actinomycetota</taxon>
        <taxon>Actinomycetes</taxon>
        <taxon>Kitasatosporales</taxon>
        <taxon>Streptomycetaceae</taxon>
        <taxon>Streptomyces</taxon>
    </lineage>
</organism>
<dbReference type="PROSITE" id="PS00211">
    <property type="entry name" value="ABC_TRANSPORTER_1"/>
    <property type="match status" value="1"/>
</dbReference>
<keyword evidence="1" id="KW-0813">Transport</keyword>
<dbReference type="GO" id="GO:0005524">
    <property type="term" value="F:ATP binding"/>
    <property type="evidence" value="ECO:0007669"/>
    <property type="project" value="UniProtKB-KW"/>
</dbReference>
<reference evidence="5" key="1">
    <citation type="submission" date="2024-05" db="EMBL/GenBank/DDBJ databases">
        <title>30 novel species of actinomycetes from the DSMZ collection.</title>
        <authorList>
            <person name="Nouioui I."/>
        </authorList>
    </citation>
    <scope>NUCLEOTIDE SEQUENCE</scope>
    <source>
        <strain evidence="5">DSM 40473</strain>
    </source>
</reference>
<dbReference type="Gene3D" id="3.40.50.300">
    <property type="entry name" value="P-loop containing nucleotide triphosphate hydrolases"/>
    <property type="match status" value="1"/>
</dbReference>
<name>A0ABU2SIG1_9ACTN</name>
<evidence type="ECO:0000259" key="4">
    <source>
        <dbReference type="PROSITE" id="PS50893"/>
    </source>
</evidence>
<evidence type="ECO:0000313" key="6">
    <source>
        <dbReference type="Proteomes" id="UP001180531"/>
    </source>
</evidence>